<dbReference type="OrthoDB" id="10034447at2759"/>
<dbReference type="AlphaFoldDB" id="A0A9Q0MNR8"/>
<sequence length="645" mass="72889">METLFETANINEETCRTARRSKNLRHPPRSHFPPSPDDGIDEDKSTNDDSSDDTDEIPIWVRGEQRWISGITDDTTCGQLVEALLRDDGMDVEQNDELEQYVITERWRRVEQVLNSSTKVLKIWIAWGAAQSEVKLSLRRIDSPQGTYHQPGSVNDDSGRESPTARPDSAILRRKRHRTSKTTTAWVTQANTIHPTKSQKPTIEKLMKLILEQGETIQHQLSKLRDRELQIAKIEEARHRLREKEHGKNYLLETYLNGLHDADDKEIGNGTSGNSDSGVHTTSEDATTTPEVGISPVHGDEICDDFFDDKNDITTTLVHTKRKSQSKRETKLLREHECSKELLSMAQSTTPASASTLPEMDDFDADNISGQIEVLEKIVSINKHLQREEELLVRLSAKLRKYESDDPNLTETQIKAAIERVNSTIDNGFIEIQRMEHEFHVSDELLEVKCDVINRLSEELQRLDLEKVEGDLEQQSTLSMDTGHGHVLDFMCSPNGNNNYSSTSDINSIRQQQITLQPPMVFRDHPNYNDATTLQPHAPLNINANNQIPTTSSISHSVNKFIAPYRVSDQIIFTQAPNYFEKDDCGVPLVNLWQHIDQRNLNSAYALHSVKVGPKKLLTAFGKDPDSDTGLSSMGEDCTQLGTLV</sequence>
<feature type="non-terminal residue" evidence="2">
    <location>
        <position position="645"/>
    </location>
</feature>
<dbReference type="PANTHER" id="PTHR15286">
    <property type="entry name" value="RAS-ASSOCIATING DOMAIN CONTAINING PROTEIN"/>
    <property type="match status" value="1"/>
</dbReference>
<feature type="region of interest" description="Disordered" evidence="1">
    <location>
        <begin position="1"/>
        <end position="58"/>
    </location>
</feature>
<feature type="region of interest" description="Disordered" evidence="1">
    <location>
        <begin position="263"/>
        <end position="293"/>
    </location>
</feature>
<dbReference type="Proteomes" id="UP001151699">
    <property type="component" value="Chromosome C"/>
</dbReference>
<feature type="compositionally biased region" description="Polar residues" evidence="1">
    <location>
        <begin position="272"/>
        <end position="290"/>
    </location>
</feature>
<name>A0A9Q0MNR8_9DIPT</name>
<evidence type="ECO:0000313" key="3">
    <source>
        <dbReference type="Proteomes" id="UP001151699"/>
    </source>
</evidence>
<proteinExistence type="predicted"/>
<feature type="compositionally biased region" description="Polar residues" evidence="1">
    <location>
        <begin position="1"/>
        <end position="12"/>
    </location>
</feature>
<feature type="region of interest" description="Disordered" evidence="1">
    <location>
        <begin position="143"/>
        <end position="168"/>
    </location>
</feature>
<comment type="caution">
    <text evidence="2">The sequence shown here is derived from an EMBL/GenBank/DDBJ whole genome shotgun (WGS) entry which is preliminary data.</text>
</comment>
<accession>A0A9Q0MNR8</accession>
<gene>
    <name evidence="2" type="primary">rassf10_1</name>
    <name evidence="2" type="ORF">Bhyg_13930</name>
</gene>
<protein>
    <submittedName>
        <fullName evidence="2">Ras association domain-containing protein 10</fullName>
    </submittedName>
</protein>
<reference evidence="2" key="1">
    <citation type="submission" date="2022-07" db="EMBL/GenBank/DDBJ databases">
        <authorList>
            <person name="Trinca V."/>
            <person name="Uliana J.V.C."/>
            <person name="Torres T.T."/>
            <person name="Ward R.J."/>
            <person name="Monesi N."/>
        </authorList>
    </citation>
    <scope>NUCLEOTIDE SEQUENCE</scope>
    <source>
        <strain evidence="2">HSMRA1968</strain>
        <tissue evidence="2">Whole embryos</tissue>
    </source>
</reference>
<dbReference type="EMBL" id="WJQU01000004">
    <property type="protein sequence ID" value="KAJ6635345.1"/>
    <property type="molecule type" value="Genomic_DNA"/>
</dbReference>
<evidence type="ECO:0000256" key="1">
    <source>
        <dbReference type="SAM" id="MobiDB-lite"/>
    </source>
</evidence>
<feature type="compositionally biased region" description="Basic residues" evidence="1">
    <location>
        <begin position="17"/>
        <end position="29"/>
    </location>
</feature>
<dbReference type="SUPFAM" id="SSF54236">
    <property type="entry name" value="Ubiquitin-like"/>
    <property type="match status" value="1"/>
</dbReference>
<evidence type="ECO:0000313" key="2">
    <source>
        <dbReference type="EMBL" id="KAJ6635345.1"/>
    </source>
</evidence>
<dbReference type="InterPro" id="IPR029071">
    <property type="entry name" value="Ubiquitin-like_domsf"/>
</dbReference>
<feature type="compositionally biased region" description="Polar residues" evidence="1">
    <location>
        <begin position="144"/>
        <end position="156"/>
    </location>
</feature>
<dbReference type="Gene3D" id="3.10.20.90">
    <property type="entry name" value="Phosphatidylinositol 3-kinase Catalytic Subunit, Chain A, domain 1"/>
    <property type="match status" value="1"/>
</dbReference>
<dbReference type="InterPro" id="IPR033593">
    <property type="entry name" value="N-RASSF"/>
</dbReference>
<dbReference type="PANTHER" id="PTHR15286:SF1">
    <property type="entry name" value="FI07216P"/>
    <property type="match status" value="1"/>
</dbReference>
<dbReference type="CDD" id="cd16123">
    <property type="entry name" value="RA_RASSF7_like"/>
    <property type="match status" value="1"/>
</dbReference>
<organism evidence="2 3">
    <name type="scientific">Pseudolycoriella hygida</name>
    <dbReference type="NCBI Taxonomy" id="35572"/>
    <lineage>
        <taxon>Eukaryota</taxon>
        <taxon>Metazoa</taxon>
        <taxon>Ecdysozoa</taxon>
        <taxon>Arthropoda</taxon>
        <taxon>Hexapoda</taxon>
        <taxon>Insecta</taxon>
        <taxon>Pterygota</taxon>
        <taxon>Neoptera</taxon>
        <taxon>Endopterygota</taxon>
        <taxon>Diptera</taxon>
        <taxon>Nematocera</taxon>
        <taxon>Sciaroidea</taxon>
        <taxon>Sciaridae</taxon>
        <taxon>Pseudolycoriella</taxon>
    </lineage>
</organism>
<keyword evidence="3" id="KW-1185">Reference proteome</keyword>